<accession>A0A072VHE6</accession>
<gene>
    <name evidence="1" type="ordered locus">MTR_1g041225</name>
</gene>
<dbReference type="EnsemblPlants" id="KEH41041">
    <property type="protein sequence ID" value="KEH41041"/>
    <property type="gene ID" value="MTR_1g041225"/>
</dbReference>
<evidence type="ECO:0000313" key="3">
    <source>
        <dbReference type="Proteomes" id="UP000002051"/>
    </source>
</evidence>
<name>A0A072VHE6_MEDTR</name>
<dbReference type="EMBL" id="CM001217">
    <property type="protein sequence ID" value="KEH41041.1"/>
    <property type="molecule type" value="Genomic_DNA"/>
</dbReference>
<evidence type="ECO:0000313" key="2">
    <source>
        <dbReference type="EnsemblPlants" id="KEH41041"/>
    </source>
</evidence>
<dbReference type="Proteomes" id="UP000002051">
    <property type="component" value="Unassembled WGS sequence"/>
</dbReference>
<dbReference type="AlphaFoldDB" id="A0A072VHE6"/>
<reference evidence="1 3" key="1">
    <citation type="journal article" date="2011" name="Nature">
        <title>The Medicago genome provides insight into the evolution of rhizobial symbioses.</title>
        <authorList>
            <person name="Young N.D."/>
            <person name="Debelle F."/>
            <person name="Oldroyd G.E."/>
            <person name="Geurts R."/>
            <person name="Cannon S.B."/>
            <person name="Udvardi M.K."/>
            <person name="Benedito V.A."/>
            <person name="Mayer K.F."/>
            <person name="Gouzy J."/>
            <person name="Schoof H."/>
            <person name="Van de Peer Y."/>
            <person name="Proost S."/>
            <person name="Cook D.R."/>
            <person name="Meyers B.C."/>
            <person name="Spannagl M."/>
            <person name="Cheung F."/>
            <person name="De Mita S."/>
            <person name="Krishnakumar V."/>
            <person name="Gundlach H."/>
            <person name="Zhou S."/>
            <person name="Mudge J."/>
            <person name="Bharti A.K."/>
            <person name="Murray J.D."/>
            <person name="Naoumkina M.A."/>
            <person name="Rosen B."/>
            <person name="Silverstein K.A."/>
            <person name="Tang H."/>
            <person name="Rombauts S."/>
            <person name="Zhao P.X."/>
            <person name="Zhou P."/>
            <person name="Barbe V."/>
            <person name="Bardou P."/>
            <person name="Bechner M."/>
            <person name="Bellec A."/>
            <person name="Berger A."/>
            <person name="Berges H."/>
            <person name="Bidwell S."/>
            <person name="Bisseling T."/>
            <person name="Choisne N."/>
            <person name="Couloux A."/>
            <person name="Denny R."/>
            <person name="Deshpande S."/>
            <person name="Dai X."/>
            <person name="Doyle J.J."/>
            <person name="Dudez A.M."/>
            <person name="Farmer A.D."/>
            <person name="Fouteau S."/>
            <person name="Franken C."/>
            <person name="Gibelin C."/>
            <person name="Gish J."/>
            <person name="Goldstein S."/>
            <person name="Gonzalez A.J."/>
            <person name="Green P.J."/>
            <person name="Hallab A."/>
            <person name="Hartog M."/>
            <person name="Hua A."/>
            <person name="Humphray S.J."/>
            <person name="Jeong D.H."/>
            <person name="Jing Y."/>
            <person name="Jocker A."/>
            <person name="Kenton S.M."/>
            <person name="Kim D.J."/>
            <person name="Klee K."/>
            <person name="Lai H."/>
            <person name="Lang C."/>
            <person name="Lin S."/>
            <person name="Macmil S.L."/>
            <person name="Magdelenat G."/>
            <person name="Matthews L."/>
            <person name="McCorrison J."/>
            <person name="Monaghan E.L."/>
            <person name="Mun J.H."/>
            <person name="Najar F.Z."/>
            <person name="Nicholson C."/>
            <person name="Noirot C."/>
            <person name="O'Bleness M."/>
            <person name="Paule C.R."/>
            <person name="Poulain J."/>
            <person name="Prion F."/>
            <person name="Qin B."/>
            <person name="Qu C."/>
            <person name="Retzel E.F."/>
            <person name="Riddle C."/>
            <person name="Sallet E."/>
            <person name="Samain S."/>
            <person name="Samson N."/>
            <person name="Sanders I."/>
            <person name="Saurat O."/>
            <person name="Scarpelli C."/>
            <person name="Schiex T."/>
            <person name="Segurens B."/>
            <person name="Severin A.J."/>
            <person name="Sherrier D.J."/>
            <person name="Shi R."/>
            <person name="Sims S."/>
            <person name="Singer S.R."/>
            <person name="Sinharoy S."/>
            <person name="Sterck L."/>
            <person name="Viollet A."/>
            <person name="Wang B.B."/>
            <person name="Wang K."/>
            <person name="Wang M."/>
            <person name="Wang X."/>
            <person name="Warfsmann J."/>
            <person name="Weissenbach J."/>
            <person name="White D.D."/>
            <person name="White J.D."/>
            <person name="Wiley G.B."/>
            <person name="Wincker P."/>
            <person name="Xing Y."/>
            <person name="Yang L."/>
            <person name="Yao Z."/>
            <person name="Ying F."/>
            <person name="Zhai J."/>
            <person name="Zhou L."/>
            <person name="Zuber A."/>
            <person name="Denarie J."/>
            <person name="Dixon R.A."/>
            <person name="May G.D."/>
            <person name="Schwartz D.C."/>
            <person name="Rogers J."/>
            <person name="Quetier F."/>
            <person name="Town C.D."/>
            <person name="Roe B.A."/>
        </authorList>
    </citation>
    <scope>NUCLEOTIDE SEQUENCE [LARGE SCALE GENOMIC DNA]</scope>
    <source>
        <strain evidence="1">A17</strain>
        <strain evidence="2 3">cv. Jemalong A17</strain>
    </source>
</reference>
<organism evidence="1 3">
    <name type="scientific">Medicago truncatula</name>
    <name type="common">Barrel medic</name>
    <name type="synonym">Medicago tribuloides</name>
    <dbReference type="NCBI Taxonomy" id="3880"/>
    <lineage>
        <taxon>Eukaryota</taxon>
        <taxon>Viridiplantae</taxon>
        <taxon>Streptophyta</taxon>
        <taxon>Embryophyta</taxon>
        <taxon>Tracheophyta</taxon>
        <taxon>Spermatophyta</taxon>
        <taxon>Magnoliopsida</taxon>
        <taxon>eudicotyledons</taxon>
        <taxon>Gunneridae</taxon>
        <taxon>Pentapetalae</taxon>
        <taxon>rosids</taxon>
        <taxon>fabids</taxon>
        <taxon>Fabales</taxon>
        <taxon>Fabaceae</taxon>
        <taxon>Papilionoideae</taxon>
        <taxon>50 kb inversion clade</taxon>
        <taxon>NPAAA clade</taxon>
        <taxon>Hologalegina</taxon>
        <taxon>IRL clade</taxon>
        <taxon>Trifolieae</taxon>
        <taxon>Medicago</taxon>
    </lineage>
</organism>
<protein>
    <submittedName>
        <fullName evidence="1 2">Uncharacterized protein</fullName>
    </submittedName>
</protein>
<reference evidence="1 3" key="2">
    <citation type="journal article" date="2014" name="BMC Genomics">
        <title>An improved genome release (version Mt4.0) for the model legume Medicago truncatula.</title>
        <authorList>
            <person name="Tang H."/>
            <person name="Krishnakumar V."/>
            <person name="Bidwell S."/>
            <person name="Rosen B."/>
            <person name="Chan A."/>
            <person name="Zhou S."/>
            <person name="Gentzbittel L."/>
            <person name="Childs K.L."/>
            <person name="Yandell M."/>
            <person name="Gundlach H."/>
            <person name="Mayer K.F."/>
            <person name="Schwartz D.C."/>
            <person name="Town C.D."/>
        </authorList>
    </citation>
    <scope>GENOME REANNOTATION</scope>
    <source>
        <strain evidence="1">A17</strain>
        <strain evidence="2 3">cv. Jemalong A17</strain>
    </source>
</reference>
<keyword evidence="3" id="KW-1185">Reference proteome</keyword>
<sequence length="120" mass="13646">MDGCFLKRYHGGLILAVIGRDLNDQMLPRPFAIVEGKTKDSWSLFLEPLINDLVLEKRFLGKKLKEVMRRHGKAISKCMGKGDKRKSNKLMKMLSSSLSKYDQDIGVNHGSYLIQSVIHL</sequence>
<proteinExistence type="predicted"/>
<reference evidence="2" key="3">
    <citation type="submission" date="2015-04" db="UniProtKB">
        <authorList>
            <consortium name="EnsemblPlants"/>
        </authorList>
    </citation>
    <scope>IDENTIFICATION</scope>
    <source>
        <strain evidence="2">cv. Jemalong A17</strain>
    </source>
</reference>
<dbReference type="HOGENOM" id="CLU_2053092_0_0_1"/>
<evidence type="ECO:0000313" key="1">
    <source>
        <dbReference type="EMBL" id="KEH41041.1"/>
    </source>
</evidence>